<evidence type="ECO:0000313" key="2">
    <source>
        <dbReference type="Proteomes" id="UP000216035"/>
    </source>
</evidence>
<proteinExistence type="predicted"/>
<protein>
    <submittedName>
        <fullName evidence="1">Uncharacterized protein</fullName>
    </submittedName>
</protein>
<gene>
    <name evidence="1" type="ORF">CHX27_00755</name>
</gene>
<dbReference type="RefSeq" id="WP_094484875.1">
    <property type="nucleotide sequence ID" value="NZ_NOXX01000063.1"/>
</dbReference>
<reference evidence="1 2" key="1">
    <citation type="submission" date="2017-07" db="EMBL/GenBank/DDBJ databases">
        <title>Flavobacterium cyanobacteriorum sp. nov., isolated from cyanobacterial aggregates in a eutrophic lake.</title>
        <authorList>
            <person name="Cai H."/>
        </authorList>
    </citation>
    <scope>NUCLEOTIDE SEQUENCE [LARGE SCALE GENOMIC DNA]</scope>
    <source>
        <strain evidence="1 2">TH167</strain>
    </source>
</reference>
<comment type="caution">
    <text evidence="1">The sequence shown here is derived from an EMBL/GenBank/DDBJ whole genome shotgun (WGS) entry which is preliminary data.</text>
</comment>
<dbReference type="Proteomes" id="UP000216035">
    <property type="component" value="Unassembled WGS sequence"/>
</dbReference>
<evidence type="ECO:0000313" key="1">
    <source>
        <dbReference type="EMBL" id="OYQ50640.1"/>
    </source>
</evidence>
<keyword evidence="2" id="KW-1185">Reference proteome</keyword>
<organism evidence="1 2">
    <name type="scientific">Flavobacterium aurantiibacter</name>
    <dbReference type="NCBI Taxonomy" id="2023067"/>
    <lineage>
        <taxon>Bacteria</taxon>
        <taxon>Pseudomonadati</taxon>
        <taxon>Bacteroidota</taxon>
        <taxon>Flavobacteriia</taxon>
        <taxon>Flavobacteriales</taxon>
        <taxon>Flavobacteriaceae</taxon>
        <taxon>Flavobacterium</taxon>
    </lineage>
</organism>
<accession>A0A256ABW9</accession>
<dbReference type="AlphaFoldDB" id="A0A256ABW9"/>
<name>A0A256ABW9_9FLAO</name>
<dbReference type="EMBL" id="NOXX01000063">
    <property type="protein sequence ID" value="OYQ50640.1"/>
    <property type="molecule type" value="Genomic_DNA"/>
</dbReference>
<sequence>MSPDNERYCKHQTHITFRHVKEYAVEVGAVAMVEKLMSDIKQILVGTISAEEFSMITNYIFLCLRGYFEDGIFERH</sequence>